<dbReference type="PANTHER" id="PTHR23501:SF197">
    <property type="entry name" value="COMD"/>
    <property type="match status" value="1"/>
</dbReference>
<dbReference type="EMBL" id="JAGIOB010000001">
    <property type="protein sequence ID" value="MBP2415446.1"/>
    <property type="molecule type" value="Genomic_DNA"/>
</dbReference>
<keyword evidence="5" id="KW-0175">Coiled coil</keyword>
<feature type="transmembrane region" description="Helical" evidence="6">
    <location>
        <begin position="315"/>
        <end position="334"/>
    </location>
</feature>
<dbReference type="Gene3D" id="1.20.1720.10">
    <property type="entry name" value="Multidrug resistance protein D"/>
    <property type="match status" value="1"/>
</dbReference>
<feature type="domain" description="Major facilitator superfamily (MFS) profile" evidence="7">
    <location>
        <begin position="25"/>
        <end position="504"/>
    </location>
</feature>
<dbReference type="RefSeq" id="WP_210052472.1">
    <property type="nucleotide sequence ID" value="NZ_BAAAMH010000036.1"/>
</dbReference>
<dbReference type="InterPro" id="IPR036259">
    <property type="entry name" value="MFS_trans_sf"/>
</dbReference>
<feature type="transmembrane region" description="Helical" evidence="6">
    <location>
        <begin position="346"/>
        <end position="364"/>
    </location>
</feature>
<evidence type="ECO:0000313" key="8">
    <source>
        <dbReference type="EMBL" id="MBP2415446.1"/>
    </source>
</evidence>
<feature type="transmembrane region" description="Helical" evidence="6">
    <location>
        <begin position="280"/>
        <end position="303"/>
    </location>
</feature>
<feature type="transmembrane region" description="Helical" evidence="6">
    <location>
        <begin position="416"/>
        <end position="435"/>
    </location>
</feature>
<dbReference type="InterPro" id="IPR020846">
    <property type="entry name" value="MFS_dom"/>
</dbReference>
<dbReference type="CDD" id="cd17502">
    <property type="entry name" value="MFS_Azr1_MDR_like"/>
    <property type="match status" value="1"/>
</dbReference>
<dbReference type="Pfam" id="PF07690">
    <property type="entry name" value="MFS_1"/>
    <property type="match status" value="1"/>
</dbReference>
<dbReference type="Proteomes" id="UP000758168">
    <property type="component" value="Unassembled WGS sequence"/>
</dbReference>
<evidence type="ECO:0000259" key="7">
    <source>
        <dbReference type="PROSITE" id="PS50850"/>
    </source>
</evidence>
<accession>A0ABS4Z370</accession>
<feature type="transmembrane region" description="Helical" evidence="6">
    <location>
        <begin position="149"/>
        <end position="170"/>
    </location>
</feature>
<dbReference type="Gene3D" id="1.20.1250.20">
    <property type="entry name" value="MFS general substrate transporter like domains"/>
    <property type="match status" value="1"/>
</dbReference>
<feature type="transmembrane region" description="Helical" evidence="6">
    <location>
        <begin position="61"/>
        <end position="79"/>
    </location>
</feature>
<feature type="transmembrane region" description="Helical" evidence="6">
    <location>
        <begin position="29"/>
        <end position="49"/>
    </location>
</feature>
<evidence type="ECO:0000256" key="3">
    <source>
        <dbReference type="ARBA" id="ARBA00022989"/>
    </source>
</evidence>
<proteinExistence type="predicted"/>
<keyword evidence="2 6" id="KW-0812">Transmembrane</keyword>
<protein>
    <submittedName>
        <fullName evidence="8">EmrB/QacA subfamily drug resistance transporter</fullName>
    </submittedName>
</protein>
<keyword evidence="4 6" id="KW-0472">Membrane</keyword>
<dbReference type="InterPro" id="IPR011701">
    <property type="entry name" value="MFS"/>
</dbReference>
<feature type="transmembrane region" description="Helical" evidence="6">
    <location>
        <begin position="479"/>
        <end position="500"/>
    </location>
</feature>
<feature type="transmembrane region" description="Helical" evidence="6">
    <location>
        <begin position="91"/>
        <end position="108"/>
    </location>
</feature>
<comment type="subcellular location">
    <subcellularLocation>
        <location evidence="1">Cell membrane</location>
        <topology evidence="1">Multi-pass membrane protein</topology>
    </subcellularLocation>
</comment>
<dbReference type="SUPFAM" id="SSF103473">
    <property type="entry name" value="MFS general substrate transporter"/>
    <property type="match status" value="1"/>
</dbReference>
<feature type="transmembrane region" description="Helical" evidence="6">
    <location>
        <begin position="238"/>
        <end position="259"/>
    </location>
</feature>
<evidence type="ECO:0000256" key="4">
    <source>
        <dbReference type="ARBA" id="ARBA00023136"/>
    </source>
</evidence>
<evidence type="ECO:0000256" key="5">
    <source>
        <dbReference type="SAM" id="Coils"/>
    </source>
</evidence>
<keyword evidence="3 6" id="KW-1133">Transmembrane helix</keyword>
<feature type="transmembrane region" description="Helical" evidence="6">
    <location>
        <begin position="370"/>
        <end position="395"/>
    </location>
</feature>
<feature type="transmembrane region" description="Helical" evidence="6">
    <location>
        <begin position="120"/>
        <end position="142"/>
    </location>
</feature>
<dbReference type="PROSITE" id="PS50850">
    <property type="entry name" value="MFS"/>
    <property type="match status" value="1"/>
</dbReference>
<gene>
    <name evidence="8" type="ORF">JOF54_000368</name>
</gene>
<reference evidence="8 9" key="1">
    <citation type="submission" date="2021-03" db="EMBL/GenBank/DDBJ databases">
        <title>Sequencing the genomes of 1000 actinobacteria strains.</title>
        <authorList>
            <person name="Klenk H.-P."/>
        </authorList>
    </citation>
    <scope>NUCLEOTIDE SEQUENCE [LARGE SCALE GENOMIC DNA]</scope>
    <source>
        <strain evidence="8 9">DSM 12936</strain>
    </source>
</reference>
<sequence>MTTTTAAPAVAPVGDALTHQQILKVMTGLLAALFTAMLSTTIVSTALPTIMADLNGTQRQYTWVITSSLLAMTISTPIWGKLSDLFNKKVLVQLSIVIFVAGSVGAGLSQTVPPMMAFRALQGLGMGGLVALTQSIMGALIPPRQRGRYAGYMGAVMAVSTVSGPLLGGVITDNANWRWCFFVCVPLAVLALVALQLTLHAPAGRRGVRIDYLGAVLIALVAGLPMLWVTFAGSDYAWISWQSGAFLAAFAVAVALAVVTELRVSEPMVPIRLLGNRTTILMIIASLAVGVAMFGSSTFLTQYFQLAGGHSATRAGLMTIPLIISQMLTSTIGGQVVTRTGRWKPLMVVGAIALVAGLAGLGTIDHTTAYWQVGLFMAVMGVGVGALIQNIVLAVQNTVDVRDVGSTSATITFFRSLGGAVGVAVLGAILANHVAGNITSGLTAAGLPSAGTGSSGSLDIKDLPAPIQSIVHVAYGDSFGLLFAIAAVISVVTLVAVVLVREVPLRTTVGITPTATAAADGNAEAVAEDVPALQGPAPAPAARRVAAEDAGEELSAAALDVLTVAQEQARQLLLESQRTADRLTRLARLEAERVLTEADAELAERQERIRLLKATEADLTERVGEKILQG</sequence>
<feature type="transmembrane region" description="Helical" evidence="6">
    <location>
        <begin position="176"/>
        <end position="198"/>
    </location>
</feature>
<dbReference type="PRINTS" id="PR01036">
    <property type="entry name" value="TCRTETB"/>
</dbReference>
<name>A0ABS4Z370_9ACTN</name>
<feature type="coiled-coil region" evidence="5">
    <location>
        <begin position="586"/>
        <end position="615"/>
    </location>
</feature>
<evidence type="ECO:0000256" key="6">
    <source>
        <dbReference type="SAM" id="Phobius"/>
    </source>
</evidence>
<keyword evidence="9" id="KW-1185">Reference proteome</keyword>
<feature type="transmembrane region" description="Helical" evidence="6">
    <location>
        <begin position="210"/>
        <end position="232"/>
    </location>
</feature>
<dbReference type="PANTHER" id="PTHR23501">
    <property type="entry name" value="MAJOR FACILITATOR SUPERFAMILY"/>
    <property type="match status" value="1"/>
</dbReference>
<evidence type="ECO:0000256" key="1">
    <source>
        <dbReference type="ARBA" id="ARBA00004651"/>
    </source>
</evidence>
<evidence type="ECO:0000256" key="2">
    <source>
        <dbReference type="ARBA" id="ARBA00022692"/>
    </source>
</evidence>
<evidence type="ECO:0000313" key="9">
    <source>
        <dbReference type="Proteomes" id="UP000758168"/>
    </source>
</evidence>
<organism evidence="8 9">
    <name type="scientific">Microlunatus capsulatus</name>
    <dbReference type="NCBI Taxonomy" id="99117"/>
    <lineage>
        <taxon>Bacteria</taxon>
        <taxon>Bacillati</taxon>
        <taxon>Actinomycetota</taxon>
        <taxon>Actinomycetes</taxon>
        <taxon>Propionibacteriales</taxon>
        <taxon>Propionibacteriaceae</taxon>
        <taxon>Microlunatus</taxon>
    </lineage>
</organism>
<comment type="caution">
    <text evidence="8">The sequence shown here is derived from an EMBL/GenBank/DDBJ whole genome shotgun (WGS) entry which is preliminary data.</text>
</comment>